<accession>A0A370WS07</accession>
<dbReference type="InterPro" id="IPR050767">
    <property type="entry name" value="Sel1_AlgK"/>
</dbReference>
<dbReference type="AlphaFoldDB" id="A0A370WS07"/>
<feature type="region of interest" description="Disordered" evidence="1">
    <location>
        <begin position="267"/>
        <end position="287"/>
    </location>
</feature>
<protein>
    <submittedName>
        <fullName evidence="3">Sel1 repeat family protein</fullName>
    </submittedName>
</protein>
<dbReference type="SUPFAM" id="SSF81901">
    <property type="entry name" value="HCP-like"/>
    <property type="match status" value="1"/>
</dbReference>
<evidence type="ECO:0000313" key="3">
    <source>
        <dbReference type="EMBL" id="RDS78725.1"/>
    </source>
</evidence>
<feature type="domain" description="DUF6396" evidence="2">
    <location>
        <begin position="166"/>
        <end position="276"/>
    </location>
</feature>
<evidence type="ECO:0000313" key="4">
    <source>
        <dbReference type="Proteomes" id="UP000254258"/>
    </source>
</evidence>
<organism evidence="3 4">
    <name type="scientific">Dyella monticola</name>
    <dbReference type="NCBI Taxonomy" id="1927958"/>
    <lineage>
        <taxon>Bacteria</taxon>
        <taxon>Pseudomonadati</taxon>
        <taxon>Pseudomonadota</taxon>
        <taxon>Gammaproteobacteria</taxon>
        <taxon>Lysobacterales</taxon>
        <taxon>Rhodanobacteraceae</taxon>
        <taxon>Dyella</taxon>
    </lineage>
</organism>
<dbReference type="Proteomes" id="UP000254258">
    <property type="component" value="Unassembled WGS sequence"/>
</dbReference>
<gene>
    <name evidence="3" type="ORF">DWU98_21430</name>
</gene>
<dbReference type="InterPro" id="IPR045653">
    <property type="entry name" value="DUF6396"/>
</dbReference>
<evidence type="ECO:0000259" key="2">
    <source>
        <dbReference type="Pfam" id="PF19933"/>
    </source>
</evidence>
<dbReference type="Pfam" id="PF08238">
    <property type="entry name" value="Sel1"/>
    <property type="match status" value="1"/>
</dbReference>
<evidence type="ECO:0000256" key="1">
    <source>
        <dbReference type="SAM" id="MobiDB-lite"/>
    </source>
</evidence>
<dbReference type="Pfam" id="PF19933">
    <property type="entry name" value="DUF6396"/>
    <property type="match status" value="1"/>
</dbReference>
<dbReference type="InterPro" id="IPR006597">
    <property type="entry name" value="Sel1-like"/>
</dbReference>
<dbReference type="Gene3D" id="1.25.40.10">
    <property type="entry name" value="Tetratricopeptide repeat domain"/>
    <property type="match status" value="1"/>
</dbReference>
<dbReference type="EMBL" id="QRBE01000034">
    <property type="protein sequence ID" value="RDS78725.1"/>
    <property type="molecule type" value="Genomic_DNA"/>
</dbReference>
<keyword evidence="4" id="KW-1185">Reference proteome</keyword>
<dbReference type="SMART" id="SM00671">
    <property type="entry name" value="SEL1"/>
    <property type="match status" value="1"/>
</dbReference>
<dbReference type="InterPro" id="IPR011990">
    <property type="entry name" value="TPR-like_helical_dom_sf"/>
</dbReference>
<dbReference type="OrthoDB" id="5952899at2"/>
<name>A0A370WS07_9GAMM</name>
<dbReference type="PANTHER" id="PTHR11102:SF160">
    <property type="entry name" value="ERAD-ASSOCIATED E3 UBIQUITIN-PROTEIN LIGASE COMPONENT HRD3"/>
    <property type="match status" value="1"/>
</dbReference>
<dbReference type="PANTHER" id="PTHR11102">
    <property type="entry name" value="SEL-1-LIKE PROTEIN"/>
    <property type="match status" value="1"/>
</dbReference>
<comment type="caution">
    <text evidence="3">The sequence shown here is derived from an EMBL/GenBank/DDBJ whole genome shotgun (WGS) entry which is preliminary data.</text>
</comment>
<proteinExistence type="predicted"/>
<sequence length="360" mass="40346">MEKKKGPKDFNAVARYYRIAAAYGHYKANHNLQVLVSEGLADSPNRHGETIALAQQLIKDGVPGGYYDMAYYLELGYGVKQDQELALRYYRKAADLGSPEAQFFVAKQLAPADIAPSIARQMRECAAAQGHGEAANALGINLQDHSFYAEAVQAFQQGVATGDAQSAYFLSQAFLPARDGDRPPAEQLYFVNLATDNERSRRYGIISDFLAANDGRNPKVPDIDQIVPLPPAPLPPWDGTFQWQKEQEQIPSQPSDELIERMSKSKHLDPATGLPLPPPPKTALGTKVKTGLRCPESGQWCIRIEEGLVLHKRRFRKGDVLPTYRRYQPRWLSLLDDIFGMRYQDIEVVWELVRHADHVS</sequence>
<reference evidence="3 4" key="1">
    <citation type="submission" date="2018-07" db="EMBL/GenBank/DDBJ databases">
        <title>Dyella monticola sp. nov. and Dyella psychrodurans sp. nov. isolated from monsoon evergreen broad-leaved forest soil of Dinghu Mountain, China.</title>
        <authorList>
            <person name="Gao Z."/>
            <person name="Qiu L."/>
        </authorList>
    </citation>
    <scope>NUCLEOTIDE SEQUENCE [LARGE SCALE GENOMIC DNA]</scope>
    <source>
        <strain evidence="3 4">4G-K06</strain>
    </source>
</reference>